<evidence type="ECO:0000313" key="3">
    <source>
        <dbReference type="Proteomes" id="UP001595710"/>
    </source>
</evidence>
<gene>
    <name evidence="2" type="ORF">ACFOND_02705</name>
</gene>
<keyword evidence="1" id="KW-0812">Transmembrane</keyword>
<feature type="transmembrane region" description="Helical" evidence="1">
    <location>
        <begin position="44"/>
        <end position="64"/>
    </location>
</feature>
<comment type="caution">
    <text evidence="2">The sequence shown here is derived from an EMBL/GenBank/DDBJ whole genome shotgun (WGS) entry which is preliminary data.</text>
</comment>
<name>A0ABV7WPS0_9GAMM</name>
<reference evidence="3" key="1">
    <citation type="journal article" date="2019" name="Int. J. Syst. Evol. Microbiol.">
        <title>The Global Catalogue of Microorganisms (GCM) 10K type strain sequencing project: providing services to taxonomists for standard genome sequencing and annotation.</title>
        <authorList>
            <consortium name="The Broad Institute Genomics Platform"/>
            <consortium name="The Broad Institute Genome Sequencing Center for Infectious Disease"/>
            <person name="Wu L."/>
            <person name="Ma J."/>
        </authorList>
    </citation>
    <scope>NUCLEOTIDE SEQUENCE [LARGE SCALE GENOMIC DNA]</scope>
    <source>
        <strain evidence="3">CECT 8288</strain>
    </source>
</reference>
<evidence type="ECO:0008006" key="4">
    <source>
        <dbReference type="Google" id="ProtNLM"/>
    </source>
</evidence>
<feature type="transmembrane region" description="Helical" evidence="1">
    <location>
        <begin position="149"/>
        <end position="169"/>
    </location>
</feature>
<feature type="transmembrane region" description="Helical" evidence="1">
    <location>
        <begin position="84"/>
        <end position="103"/>
    </location>
</feature>
<dbReference type="RefSeq" id="WP_290281856.1">
    <property type="nucleotide sequence ID" value="NZ_JAUFQI010000001.1"/>
</dbReference>
<protein>
    <recommendedName>
        <fullName evidence="4">Membrane-associated protein</fullName>
    </recommendedName>
</protein>
<organism evidence="2 3">
    <name type="scientific">Reinekea marina</name>
    <dbReference type="NCBI Taxonomy" id="1310421"/>
    <lineage>
        <taxon>Bacteria</taxon>
        <taxon>Pseudomonadati</taxon>
        <taxon>Pseudomonadota</taxon>
        <taxon>Gammaproteobacteria</taxon>
        <taxon>Oceanospirillales</taxon>
        <taxon>Saccharospirillaceae</taxon>
        <taxon>Reinekea</taxon>
    </lineage>
</organism>
<keyword evidence="1" id="KW-0472">Membrane</keyword>
<feature type="transmembrane region" description="Helical" evidence="1">
    <location>
        <begin position="123"/>
        <end position="142"/>
    </location>
</feature>
<keyword evidence="3" id="KW-1185">Reference proteome</keyword>
<feature type="transmembrane region" description="Helical" evidence="1">
    <location>
        <begin position="175"/>
        <end position="198"/>
    </location>
</feature>
<keyword evidence="1" id="KW-1133">Transmembrane helix</keyword>
<dbReference type="EMBL" id="JBHRYN010000005">
    <property type="protein sequence ID" value="MFC3700535.1"/>
    <property type="molecule type" value="Genomic_DNA"/>
</dbReference>
<accession>A0ABV7WPS0</accession>
<evidence type="ECO:0000313" key="2">
    <source>
        <dbReference type="EMBL" id="MFC3700535.1"/>
    </source>
</evidence>
<dbReference type="Proteomes" id="UP001595710">
    <property type="component" value="Unassembled WGS sequence"/>
</dbReference>
<proteinExistence type="predicted"/>
<sequence>MKYTKLPTAILSIFLFMTLAISQGWIPTGLELLQSLRDGIGDQWFWLVVFCIFLEALIVISLYFPGQYIAAILVILSGPTFTDIILLTAAMVIAVTLGSSVNYAIGRYYSNERITKPMSFKTLLPAMIHSSGLAIFTFNWGLQKGTAKLIIASALLNLPYYLFIMFITVSFGEQIIAATDNPLIIGTALLIWLGIAIYRDRQLLVASRNVLPS</sequence>
<evidence type="ECO:0000256" key="1">
    <source>
        <dbReference type="SAM" id="Phobius"/>
    </source>
</evidence>